<dbReference type="EMBL" id="LNFP01000173">
    <property type="protein sequence ID" value="KUF96256.1"/>
    <property type="molecule type" value="Genomic_DNA"/>
</dbReference>
<sequence length="383" mass="42706">MREPSEEVLRVGDEFSSSKTALHAIQDYALAERKRVVVDSQGGGHKLVACSSKTCNFFVRLYKRKNSSDDGVSPPWYIPSMNLEHMNCTSQPKPTQRQVAEMSALRAAVLADASVSGKSLIKQVQAINMVNLAKQKRMVYRAADAIKENAQGDVTASFTKIPGLLRAFKNLNPGSHACCELDDVGCFDRAVVVPATSSRAEGHLQKIVGLDGAHSKHQRYNGTMLLLIGRDGNMENVTLAVALVKKETMENYEWFFQQCCLGGLKFAYPLMSDRNTGLIDVCKQRGIDHKYCTLHIQRNVIATFTKFTVKQKALVWRIQSCTSMDEYNSQLAITEVECGKPVADYLRGIDPKHWVEAQYPQSPPIGFHTCFLPESSAKYNKFQ</sequence>
<protein>
    <submittedName>
        <fullName evidence="2">31 kDa ribonucleoprotein</fullName>
    </submittedName>
</protein>
<evidence type="ECO:0000259" key="1">
    <source>
        <dbReference type="Pfam" id="PF10551"/>
    </source>
</evidence>
<evidence type="ECO:0000313" key="2">
    <source>
        <dbReference type="EMBL" id="KUF96256.1"/>
    </source>
</evidence>
<accession>A0A0W8DJ03</accession>
<reference evidence="2 3" key="1">
    <citation type="submission" date="2015-11" db="EMBL/GenBank/DDBJ databases">
        <title>Genomes and virulence difference between two physiological races of Phytophthora nicotianae.</title>
        <authorList>
            <person name="Liu H."/>
            <person name="Ma X."/>
            <person name="Yu H."/>
            <person name="Fang D."/>
            <person name="Li Y."/>
            <person name="Wang X."/>
            <person name="Wang W."/>
            <person name="Dong Y."/>
            <person name="Xiao B."/>
        </authorList>
    </citation>
    <scope>NUCLEOTIDE SEQUENCE [LARGE SCALE GENOMIC DNA]</scope>
    <source>
        <strain evidence="3">race 1</strain>
    </source>
</reference>
<dbReference type="InterPro" id="IPR018289">
    <property type="entry name" value="MULE_transposase_dom"/>
</dbReference>
<dbReference type="PANTHER" id="PTHR31973">
    <property type="entry name" value="POLYPROTEIN, PUTATIVE-RELATED"/>
    <property type="match status" value="1"/>
</dbReference>
<comment type="caution">
    <text evidence="2">The sequence shown here is derived from an EMBL/GenBank/DDBJ whole genome shotgun (WGS) entry which is preliminary data.</text>
</comment>
<proteinExistence type="predicted"/>
<dbReference type="AlphaFoldDB" id="A0A0W8DJ03"/>
<dbReference type="PANTHER" id="PTHR31973:SF187">
    <property type="entry name" value="MUTATOR TRANSPOSASE MUDRA PROTEIN"/>
    <property type="match status" value="1"/>
</dbReference>
<dbReference type="GO" id="GO:1990904">
    <property type="term" value="C:ribonucleoprotein complex"/>
    <property type="evidence" value="ECO:0007669"/>
    <property type="project" value="UniProtKB-KW"/>
</dbReference>
<organism evidence="2 3">
    <name type="scientific">Phytophthora nicotianae</name>
    <name type="common">Potato buckeye rot agent</name>
    <name type="synonym">Phytophthora parasitica</name>
    <dbReference type="NCBI Taxonomy" id="4792"/>
    <lineage>
        <taxon>Eukaryota</taxon>
        <taxon>Sar</taxon>
        <taxon>Stramenopiles</taxon>
        <taxon>Oomycota</taxon>
        <taxon>Peronosporomycetes</taxon>
        <taxon>Peronosporales</taxon>
        <taxon>Peronosporaceae</taxon>
        <taxon>Phytophthora</taxon>
    </lineage>
</organism>
<evidence type="ECO:0000313" key="3">
    <source>
        <dbReference type="Proteomes" id="UP000054636"/>
    </source>
</evidence>
<gene>
    <name evidence="2" type="ORF">AM588_10006084</name>
</gene>
<dbReference type="Pfam" id="PF10551">
    <property type="entry name" value="MULE"/>
    <property type="match status" value="1"/>
</dbReference>
<dbReference type="Proteomes" id="UP000054636">
    <property type="component" value="Unassembled WGS sequence"/>
</dbReference>
<name>A0A0W8DJ03_PHYNI</name>
<feature type="domain" description="MULE transposase" evidence="1">
    <location>
        <begin position="208"/>
        <end position="299"/>
    </location>
</feature>
<keyword evidence="2" id="KW-0687">Ribonucleoprotein</keyword>